<keyword evidence="2" id="KW-1185">Reference proteome</keyword>
<dbReference type="STRING" id="1449350.OCH239_01195"/>
<dbReference type="GO" id="GO:0008671">
    <property type="term" value="F:2-dehydro-3-deoxygalactonokinase activity"/>
    <property type="evidence" value="ECO:0007669"/>
    <property type="project" value="InterPro"/>
</dbReference>
<evidence type="ECO:0000313" key="1">
    <source>
        <dbReference type="EMBL" id="ETX16482.1"/>
    </source>
</evidence>
<dbReference type="InterPro" id="IPR042258">
    <property type="entry name" value="DGOK_N"/>
</dbReference>
<organism evidence="1 2">
    <name type="scientific">Roseivivax halodurans JCM 10272</name>
    <dbReference type="NCBI Taxonomy" id="1449350"/>
    <lineage>
        <taxon>Bacteria</taxon>
        <taxon>Pseudomonadati</taxon>
        <taxon>Pseudomonadota</taxon>
        <taxon>Alphaproteobacteria</taxon>
        <taxon>Rhodobacterales</taxon>
        <taxon>Roseobacteraceae</taxon>
        <taxon>Roseivivax</taxon>
    </lineage>
</organism>
<gene>
    <name evidence="1" type="ORF">OCH239_01195</name>
</gene>
<name>X7EKQ3_9RHOB</name>
<dbReference type="EMBL" id="JALZ01000001">
    <property type="protein sequence ID" value="ETX16482.1"/>
    <property type="molecule type" value="Genomic_DNA"/>
</dbReference>
<dbReference type="eggNOG" id="COG3734">
    <property type="taxonomic scope" value="Bacteria"/>
</dbReference>
<sequence>MDWIAADWGTTHLRLWEIDADGGVSKRLDSDQGMGVLDPSDYEPTLLGLLRNRLPEGRATRILACGMVGARQGWIEAPYSAVPIAPLAATRAVKAPTRDPRLDVHVLPGLSQAEPADVMRGEEMRIAGVFASEPGFDGVICLPGLHTIWVQVSAGEVVSFRTCMTGELLGMLSERSVLRLSVGSTGWDANAFAEGLDRGLSRPEALSSSLFTLRAESLLRDLGPEASRARLTGLLIGTELASVRPYWLGQDVRVVGEPDMAEAYSRALESQGVAPKILDSEEMTLAGFRAAHEALAAHAH</sequence>
<keyword evidence="1" id="KW-0808">Transferase</keyword>
<keyword evidence="1" id="KW-0418">Kinase</keyword>
<dbReference type="Gene3D" id="3.30.420.300">
    <property type="entry name" value="2-keto-3-deoxy-galactonokinase, substrate binding domain"/>
    <property type="match status" value="1"/>
</dbReference>
<dbReference type="Proteomes" id="UP000022447">
    <property type="component" value="Unassembled WGS sequence"/>
</dbReference>
<dbReference type="GO" id="GO:0034194">
    <property type="term" value="P:D-galactonate catabolic process"/>
    <property type="evidence" value="ECO:0007669"/>
    <property type="project" value="InterPro"/>
</dbReference>
<comment type="caution">
    <text evidence="1">The sequence shown here is derived from an EMBL/GenBank/DDBJ whole genome shotgun (WGS) entry which is preliminary data.</text>
</comment>
<dbReference type="PATRIC" id="fig|1449350.3.peg.242"/>
<dbReference type="Gene3D" id="3.30.420.310">
    <property type="entry name" value="2-keto-3-deoxy-galactonokinase, C-terminal domain"/>
    <property type="match status" value="1"/>
</dbReference>
<accession>X7EKQ3</accession>
<dbReference type="Pfam" id="PF05035">
    <property type="entry name" value="DGOK"/>
    <property type="match status" value="1"/>
</dbReference>
<dbReference type="RefSeq" id="WP_037257452.1">
    <property type="nucleotide sequence ID" value="NZ_JALZ01000001.1"/>
</dbReference>
<evidence type="ECO:0000313" key="2">
    <source>
        <dbReference type="Proteomes" id="UP000022447"/>
    </source>
</evidence>
<reference evidence="1 2" key="1">
    <citation type="submission" date="2014-01" db="EMBL/GenBank/DDBJ databases">
        <title>Roseivivax halodurans JCM 10272 Genome Sequencing.</title>
        <authorList>
            <person name="Lai Q."/>
            <person name="Li G."/>
            <person name="Shao Z."/>
        </authorList>
    </citation>
    <scope>NUCLEOTIDE SEQUENCE [LARGE SCALE GENOMIC DNA]</scope>
    <source>
        <strain evidence="1 2">JCM 10272</strain>
    </source>
</reference>
<dbReference type="OrthoDB" id="256574at2"/>
<dbReference type="InterPro" id="IPR007729">
    <property type="entry name" value="DGOK"/>
</dbReference>
<dbReference type="AlphaFoldDB" id="X7EKQ3"/>
<protein>
    <submittedName>
        <fullName evidence="1">2-keto-3-deoxy-galactonokinase</fullName>
    </submittedName>
</protein>
<proteinExistence type="predicted"/>
<dbReference type="InterPro" id="IPR042257">
    <property type="entry name" value="DGOK_C"/>
</dbReference>